<proteinExistence type="inferred from homology"/>
<name>A0ABW0TF33_9BACL</name>
<dbReference type="CDD" id="cd07938">
    <property type="entry name" value="DRE_TIM_HMGL"/>
    <property type="match status" value="1"/>
</dbReference>
<dbReference type="Gene3D" id="3.20.20.70">
    <property type="entry name" value="Aldolase class I"/>
    <property type="match status" value="1"/>
</dbReference>
<organism evidence="5 6">
    <name type="scientific">Sporosarcina soli</name>
    <dbReference type="NCBI Taxonomy" id="334736"/>
    <lineage>
        <taxon>Bacteria</taxon>
        <taxon>Bacillati</taxon>
        <taxon>Bacillota</taxon>
        <taxon>Bacilli</taxon>
        <taxon>Bacillales</taxon>
        <taxon>Caryophanaceae</taxon>
        <taxon>Sporosarcina</taxon>
    </lineage>
</organism>
<keyword evidence="2" id="KW-0479">Metal-binding</keyword>
<dbReference type="RefSeq" id="WP_381430212.1">
    <property type="nucleotide sequence ID" value="NZ_JBHSNO010000001.1"/>
</dbReference>
<evidence type="ECO:0000313" key="6">
    <source>
        <dbReference type="Proteomes" id="UP001596109"/>
    </source>
</evidence>
<dbReference type="PROSITE" id="PS50991">
    <property type="entry name" value="PYR_CT"/>
    <property type="match status" value="1"/>
</dbReference>
<evidence type="ECO:0000313" key="5">
    <source>
        <dbReference type="EMBL" id="MFC5587767.1"/>
    </source>
</evidence>
<dbReference type="InterPro" id="IPR000891">
    <property type="entry name" value="PYR_CT"/>
</dbReference>
<dbReference type="EMBL" id="JBHSNO010000001">
    <property type="protein sequence ID" value="MFC5587767.1"/>
    <property type="molecule type" value="Genomic_DNA"/>
</dbReference>
<gene>
    <name evidence="5" type="ORF">ACFPRA_02435</name>
</gene>
<dbReference type="Proteomes" id="UP001596109">
    <property type="component" value="Unassembled WGS sequence"/>
</dbReference>
<dbReference type="InterPro" id="IPR043594">
    <property type="entry name" value="HMGL"/>
</dbReference>
<dbReference type="GO" id="GO:0016829">
    <property type="term" value="F:lyase activity"/>
    <property type="evidence" value="ECO:0007669"/>
    <property type="project" value="UniProtKB-KW"/>
</dbReference>
<keyword evidence="6" id="KW-1185">Reference proteome</keyword>
<evidence type="ECO:0000256" key="3">
    <source>
        <dbReference type="ARBA" id="ARBA00023239"/>
    </source>
</evidence>
<dbReference type="PANTHER" id="PTHR42738">
    <property type="entry name" value="HYDROXYMETHYLGLUTARYL-COA LYASE"/>
    <property type="match status" value="1"/>
</dbReference>
<dbReference type="InterPro" id="IPR013785">
    <property type="entry name" value="Aldolase_TIM"/>
</dbReference>
<feature type="domain" description="Pyruvate carboxyltransferase" evidence="4">
    <location>
        <begin position="7"/>
        <end position="273"/>
    </location>
</feature>
<dbReference type="SUPFAM" id="SSF51569">
    <property type="entry name" value="Aldolase"/>
    <property type="match status" value="1"/>
</dbReference>
<comment type="caution">
    <text evidence="5">The sequence shown here is derived from an EMBL/GenBank/DDBJ whole genome shotgun (WGS) entry which is preliminary data.</text>
</comment>
<protein>
    <submittedName>
        <fullName evidence="5">Hydroxymethylglutaryl-CoA lyase</fullName>
    </submittedName>
</protein>
<evidence type="ECO:0000259" key="4">
    <source>
        <dbReference type="PROSITE" id="PS50991"/>
    </source>
</evidence>
<dbReference type="Pfam" id="PF00682">
    <property type="entry name" value="HMGL-like"/>
    <property type="match status" value="1"/>
</dbReference>
<evidence type="ECO:0000256" key="1">
    <source>
        <dbReference type="ARBA" id="ARBA00009405"/>
    </source>
</evidence>
<evidence type="ECO:0000256" key="2">
    <source>
        <dbReference type="ARBA" id="ARBA00022723"/>
    </source>
</evidence>
<dbReference type="PANTHER" id="PTHR42738:SF7">
    <property type="entry name" value="HYDROXYMETHYLGLUTARYL-COA LYASE"/>
    <property type="match status" value="1"/>
</dbReference>
<reference evidence="6" key="1">
    <citation type="journal article" date="2019" name="Int. J. Syst. Evol. Microbiol.">
        <title>The Global Catalogue of Microorganisms (GCM) 10K type strain sequencing project: providing services to taxonomists for standard genome sequencing and annotation.</title>
        <authorList>
            <consortium name="The Broad Institute Genomics Platform"/>
            <consortium name="The Broad Institute Genome Sequencing Center for Infectious Disease"/>
            <person name="Wu L."/>
            <person name="Ma J."/>
        </authorList>
    </citation>
    <scope>NUCLEOTIDE SEQUENCE [LARGE SCALE GENOMIC DNA]</scope>
    <source>
        <strain evidence="6">CGMCC 4.1434</strain>
    </source>
</reference>
<sequence length="290" mass="31795">MNIPKKIELIEVGPRDGLQNEPVPISTESKKELIRKLADAGFSRMETAAFVSPKWVPQMADADEISRYCNELGLTYIALTPNLKALEQAIQAHVPQIAVFIGASSTFNQKNINKTIDESLIETEKMFTLAKEHGICTRAYVSMSFACPYQGKVSFEELNYVCQRFVELGADEIDIGDTNGYANPKIVYDRFARLKDLYPDAVFVGHFHDTRKMALANTLAAMQAGIDKFDSSVGGLGGCPFSPGATGNLATEEVAIMLSEMGVETGLQLEKVNEIVPFAKSLSSRLQPTT</sequence>
<keyword evidence="3 5" id="KW-0456">Lyase</keyword>
<comment type="similarity">
    <text evidence="1">Belongs to the HMG-CoA lyase family.</text>
</comment>
<dbReference type="NCBIfam" id="NF004283">
    <property type="entry name" value="PRK05692.1"/>
    <property type="match status" value="1"/>
</dbReference>
<accession>A0ABW0TF33</accession>